<dbReference type="KEGG" id="mfc:BRM9_0841"/>
<dbReference type="EMBL" id="JADIIL010000037">
    <property type="protein sequence ID" value="MBF4475877.1"/>
    <property type="molecule type" value="Genomic_DNA"/>
</dbReference>
<evidence type="ECO:0000313" key="7">
    <source>
        <dbReference type="Proteomes" id="UP000062768"/>
    </source>
</evidence>
<sequence>MVRIITRLDQVKKEQEKHAKPSLDFEIGNISGKVRAIIAAEEKEFKAGETKPVQIKKIDINANHICFISAYGTNKYGHTMAVGEETYLPISMERTADHALFAAALDYKVEKDDLLGVLILLPVEVNF</sequence>
<dbReference type="Proteomes" id="UP000606900">
    <property type="component" value="Unassembled WGS sequence"/>
</dbReference>
<dbReference type="Proteomes" id="UP000029661">
    <property type="component" value="Chromosome"/>
</dbReference>
<dbReference type="EMBL" id="LN734822">
    <property type="protein sequence ID" value="CEL25521.1"/>
    <property type="molecule type" value="Genomic_DNA"/>
</dbReference>
<reference evidence="2" key="1">
    <citation type="submission" date="2013-12" db="EMBL/GenBank/DDBJ databases">
        <title>The complete genome sequence of Methanobacterium sp. BRM9.</title>
        <authorList>
            <consortium name="Pastoral Greenhouse Gas Research Consortium"/>
            <person name="Kelly W.J."/>
            <person name="Leahy S.C."/>
            <person name="Perry R."/>
            <person name="Li D."/>
            <person name="Altermann E."/>
            <person name="Lambie S.C."/>
            <person name="Attwood G.T."/>
        </authorList>
    </citation>
    <scope>NUCLEOTIDE SEQUENCE [LARGE SCALE GENOMIC DNA]</scope>
    <source>
        <strain evidence="2">BRM9</strain>
    </source>
</reference>
<dbReference type="GeneID" id="26740128"/>
<dbReference type="EMBL" id="LN515531">
    <property type="protein sequence ID" value="CEA13157.1"/>
    <property type="molecule type" value="Genomic_DNA"/>
</dbReference>
<dbReference type="EMBL" id="CP006933">
    <property type="protein sequence ID" value="AIS31658.1"/>
    <property type="molecule type" value="Genomic_DNA"/>
</dbReference>
<gene>
    <name evidence="2" type="ORF">BRM9_0841</name>
    <name evidence="3" type="ORF">DSM1535_0803</name>
    <name evidence="5" type="ORF">ISP06_10485</name>
    <name evidence="4" type="ORF">MB9_1893</name>
</gene>
<dbReference type="Proteomes" id="UP000062768">
    <property type="component" value="Chromosome I"/>
</dbReference>
<evidence type="ECO:0000313" key="2">
    <source>
        <dbReference type="EMBL" id="AIS31658.1"/>
    </source>
</evidence>
<evidence type="ECO:0000259" key="1">
    <source>
        <dbReference type="Pfam" id="PF01629"/>
    </source>
</evidence>
<dbReference type="PATRIC" id="fig|2162.10.peg.1968"/>
<dbReference type="OrthoDB" id="69140at2157"/>
<keyword evidence="7" id="KW-1185">Reference proteome</keyword>
<evidence type="ECO:0000313" key="3">
    <source>
        <dbReference type="EMBL" id="CEA13157.1"/>
    </source>
</evidence>
<dbReference type="AlphaFoldDB" id="A0A089ZH81"/>
<proteinExistence type="predicted"/>
<reference evidence="5" key="3">
    <citation type="submission" date="2020-10" db="EMBL/GenBank/DDBJ databases">
        <title>Dehalococcoides mccartyi of a TCE/Cr reducing biochatode.</title>
        <authorList>
            <person name="Matturro B."/>
        </authorList>
    </citation>
    <scope>NUCLEOTIDE SEQUENCE</scope>
    <source>
        <strain evidence="5">Bin2</strain>
    </source>
</reference>
<reference evidence="4" key="2">
    <citation type="submission" date="2014-09" db="EMBL/GenBank/DDBJ databases">
        <authorList>
            <person name="Bishop-Lilly K.A."/>
            <person name="Broomall S.M."/>
            <person name="Chain P.S."/>
            <person name="Chertkov O."/>
            <person name="Coyne S.R."/>
            <person name="Daligault H.E."/>
            <person name="Davenport K.W."/>
            <person name="Erkkila T."/>
            <person name="Frey K.G."/>
            <person name="Gibbons H.S."/>
            <person name="Gu W."/>
            <person name="Jaissle J."/>
            <person name="Johnson S.L."/>
            <person name="Koroleva G.I."/>
            <person name="Ladner J.T."/>
            <person name="Lo C.-C."/>
            <person name="Minogue T.D."/>
            <person name="Munk C."/>
            <person name="Palacios G.F."/>
            <person name="Redden C.L."/>
            <person name="Rosenzweig C.N."/>
            <person name="Scholz M.B."/>
            <person name="Teshima H."/>
            <person name="Xu Y."/>
        </authorList>
    </citation>
    <scope>NUCLEOTIDE SEQUENCE</scope>
    <source>
        <strain evidence="4">Mb9</strain>
    </source>
</reference>
<dbReference type="RefSeq" id="WP_048072405.1">
    <property type="nucleotide sequence ID" value="NZ_CALCVY010000179.1"/>
</dbReference>
<dbReference type="InterPro" id="IPR002572">
    <property type="entry name" value="DUF22"/>
</dbReference>
<organism evidence="2 6">
    <name type="scientific">Methanobacterium formicicum</name>
    <dbReference type="NCBI Taxonomy" id="2162"/>
    <lineage>
        <taxon>Archaea</taxon>
        <taxon>Methanobacteriati</taxon>
        <taxon>Methanobacteriota</taxon>
        <taxon>Methanomada group</taxon>
        <taxon>Methanobacteria</taxon>
        <taxon>Methanobacteriales</taxon>
        <taxon>Methanobacteriaceae</taxon>
        <taxon>Methanobacterium</taxon>
    </lineage>
</organism>
<protein>
    <submittedName>
        <fullName evidence="5">DUF22 domain-containing protein</fullName>
    </submittedName>
</protein>
<evidence type="ECO:0000313" key="5">
    <source>
        <dbReference type="EMBL" id="MBF4475877.1"/>
    </source>
</evidence>
<accession>A0A089ZH81</accession>
<dbReference type="STRING" id="2162.BRM9_0841"/>
<dbReference type="Pfam" id="PF01629">
    <property type="entry name" value="DUF22"/>
    <property type="match status" value="1"/>
</dbReference>
<dbReference type="KEGG" id="mfi:DSM1535_0803"/>
<feature type="domain" description="DUF22" evidence="1">
    <location>
        <begin position="3"/>
        <end position="104"/>
    </location>
</feature>
<name>A0A089ZH81_METFO</name>
<evidence type="ECO:0000313" key="6">
    <source>
        <dbReference type="Proteomes" id="UP000029661"/>
    </source>
</evidence>
<evidence type="ECO:0000313" key="4">
    <source>
        <dbReference type="EMBL" id="CEL25521.1"/>
    </source>
</evidence>